<dbReference type="RefSeq" id="WP_167473469.1">
    <property type="nucleotide sequence ID" value="NZ_CP046172.1"/>
</dbReference>
<dbReference type="SUPFAM" id="SSF52540">
    <property type="entry name" value="P-loop containing nucleoside triphosphate hydrolases"/>
    <property type="match status" value="2"/>
</dbReference>
<organism evidence="6 7">
    <name type="scientific">Nocardia arthritidis</name>
    <dbReference type="NCBI Taxonomy" id="228602"/>
    <lineage>
        <taxon>Bacteria</taxon>
        <taxon>Bacillati</taxon>
        <taxon>Actinomycetota</taxon>
        <taxon>Actinomycetes</taxon>
        <taxon>Mycobacteriales</taxon>
        <taxon>Nocardiaceae</taxon>
        <taxon>Nocardia</taxon>
    </lineage>
</organism>
<dbReference type="EMBL" id="CP046172">
    <property type="protein sequence ID" value="QIS10499.1"/>
    <property type="molecule type" value="Genomic_DNA"/>
</dbReference>
<dbReference type="InterPro" id="IPR003959">
    <property type="entry name" value="ATPase_AAA_core"/>
</dbReference>
<evidence type="ECO:0000313" key="7">
    <source>
        <dbReference type="Proteomes" id="UP000503540"/>
    </source>
</evidence>
<keyword evidence="2" id="KW-0547">Nucleotide-binding</keyword>
<evidence type="ECO:0000256" key="1">
    <source>
        <dbReference type="ARBA" id="ARBA00010378"/>
    </source>
</evidence>
<dbReference type="InterPro" id="IPR027417">
    <property type="entry name" value="P-loop_NTPase"/>
</dbReference>
<evidence type="ECO:0000256" key="2">
    <source>
        <dbReference type="ARBA" id="ARBA00022741"/>
    </source>
</evidence>
<dbReference type="InterPro" id="IPR000641">
    <property type="entry name" value="CbxX/CfxQ"/>
</dbReference>
<evidence type="ECO:0000256" key="3">
    <source>
        <dbReference type="ARBA" id="ARBA00022840"/>
    </source>
</evidence>
<dbReference type="Gene3D" id="3.40.50.300">
    <property type="entry name" value="P-loop containing nucleotide triphosphate hydrolases"/>
    <property type="match status" value="2"/>
</dbReference>
<keyword evidence="7" id="KW-1185">Reference proteome</keyword>
<feature type="region of interest" description="Disordered" evidence="4">
    <location>
        <begin position="86"/>
        <end position="105"/>
    </location>
</feature>
<dbReference type="Pfam" id="PF00004">
    <property type="entry name" value="AAA"/>
    <property type="match status" value="2"/>
</dbReference>
<feature type="domain" description="AAA+ ATPase" evidence="5">
    <location>
        <begin position="359"/>
        <end position="512"/>
    </location>
</feature>
<dbReference type="GO" id="GO:0016887">
    <property type="term" value="F:ATP hydrolysis activity"/>
    <property type="evidence" value="ECO:0007669"/>
    <property type="project" value="InterPro"/>
</dbReference>
<dbReference type="FunFam" id="3.40.50.300:FF:000216">
    <property type="entry name" value="Type VII secretion ATPase EccA"/>
    <property type="match status" value="2"/>
</dbReference>
<accession>A0A6G9YB94</accession>
<dbReference type="AlphaFoldDB" id="A0A6G9YB94"/>
<evidence type="ECO:0000256" key="4">
    <source>
        <dbReference type="SAM" id="MobiDB-lite"/>
    </source>
</evidence>
<sequence>MTEYPPGRPAAPMAMPERLTGATRPLPGEPFWVLHGSGLSDLLVGADLRPRSVEEMLWEILHFEGYERIVFSDYRQPVYFRDARSRGLTRGADPPPSESSRRTSRFAGPLGKAMLLDTRTAERVAPALPRGAATDTERLRMLDGLMTQPAPRTAVVVLAAETWLPDMPPEVQRSAAEMFVRWSSGRAATRNTCVLLFNRTEFAGVVELLHQQSYAPQLADRMAELASRPVPVIGRIDDPAEAELGRLVHYVRLLNGLRIGDWAGLGHLMRVMAAQRLQVRNWWPELVSCAERDIPLTVAALERDGLIKVVVPESRDIWRELDGMVGLRPVKEFFVAHRSALAAEAALRVAGRGTGREPVSPHLIFRGSPGTGKTMVARMIGELYRDLGLLRRGHLVEAKVSDLVSPYVGDTPTRTEAVVRRALDGVLFIDEAYRLNSDRGLEAVNVLLADMENLRDRLVVILAGYPDRMADLLTWNEGLSSRIPPGNRVEFPDFEPDELLTILRQQIEDRIGIPCAPELLEELRAVTRNLYLTRDETFGNARTMRELAADILRGWAVRTRPTPGCDIAPATIDDIPPHYEKYRKHAESLDLVLAELDPMIGLGAVKQAVRELALVLRLRQQQPHRRSELAAPHMLFLGPPGTGKTTVARLMGRIFVALGLLVKGHVVSVTRADLVAGYVGQTAEKTRAKAMEALDGVLFVDEAYDLAGRGANDFGSEAITELVALMENYRGRLSVIAAGYPREMMLFERANSGLASRFTHRLEFANYTVPELRSIFEYMAHHEHFELAEGTQARAVRWLEAEREAEGEYFGNGRSVRKLLGLVETRLAVRIGGLPPDQLAAHSTLILPVDVPEPE</sequence>
<proteinExistence type="inferred from homology"/>
<gene>
    <name evidence="6" type="ORF">F5544_13050</name>
</gene>
<feature type="domain" description="AAA+ ATPase" evidence="5">
    <location>
        <begin position="630"/>
        <end position="768"/>
    </location>
</feature>
<dbReference type="PRINTS" id="PR00819">
    <property type="entry name" value="CBXCFQXSUPER"/>
</dbReference>
<dbReference type="KEGG" id="nah:F5544_13050"/>
<dbReference type="GO" id="GO:0005524">
    <property type="term" value="F:ATP binding"/>
    <property type="evidence" value="ECO:0007669"/>
    <property type="project" value="UniProtKB-KW"/>
</dbReference>
<dbReference type="Proteomes" id="UP000503540">
    <property type="component" value="Chromosome"/>
</dbReference>
<dbReference type="PANTHER" id="PTHR43392:SF2">
    <property type="entry name" value="AAA-TYPE ATPASE FAMILY PROTEIN _ ANKYRIN REPEAT FAMILY PROTEIN"/>
    <property type="match status" value="1"/>
</dbReference>
<reference evidence="6 7" key="1">
    <citation type="journal article" date="2019" name="ACS Chem. Biol.">
        <title>Identification and Mobilization of a Cryptic Antibiotic Biosynthesis Gene Locus from a Human-Pathogenic Nocardia Isolate.</title>
        <authorList>
            <person name="Herisse M."/>
            <person name="Ishida K."/>
            <person name="Porter J.L."/>
            <person name="Howden B."/>
            <person name="Hertweck C."/>
            <person name="Stinear T.P."/>
            <person name="Pidot S.J."/>
        </authorList>
    </citation>
    <scope>NUCLEOTIDE SEQUENCE [LARGE SCALE GENOMIC DNA]</scope>
    <source>
        <strain evidence="6 7">AUSMDU00012717</strain>
    </source>
</reference>
<dbReference type="Gene3D" id="1.10.8.60">
    <property type="match status" value="2"/>
</dbReference>
<dbReference type="PANTHER" id="PTHR43392">
    <property type="entry name" value="AAA-TYPE ATPASE FAMILY PROTEIN / ANKYRIN REPEAT FAMILY PROTEIN"/>
    <property type="match status" value="1"/>
</dbReference>
<name>A0A6G9YB94_9NOCA</name>
<dbReference type="InterPro" id="IPR050773">
    <property type="entry name" value="CbxX/CfxQ_RuBisCO_ESX"/>
</dbReference>
<evidence type="ECO:0000259" key="5">
    <source>
        <dbReference type="SMART" id="SM00382"/>
    </source>
</evidence>
<feature type="region of interest" description="Disordered" evidence="4">
    <location>
        <begin position="1"/>
        <end position="21"/>
    </location>
</feature>
<dbReference type="CDD" id="cd00009">
    <property type="entry name" value="AAA"/>
    <property type="match status" value="1"/>
</dbReference>
<dbReference type="SMART" id="SM00382">
    <property type="entry name" value="AAA"/>
    <property type="match status" value="2"/>
</dbReference>
<protein>
    <submittedName>
        <fullName evidence="6">AAA family ATPase</fullName>
    </submittedName>
</protein>
<comment type="similarity">
    <text evidence="1">Belongs to the CbxX/CfxQ family.</text>
</comment>
<evidence type="ECO:0000313" key="6">
    <source>
        <dbReference type="EMBL" id="QIS10499.1"/>
    </source>
</evidence>
<dbReference type="InterPro" id="IPR003593">
    <property type="entry name" value="AAA+_ATPase"/>
</dbReference>
<keyword evidence="3" id="KW-0067">ATP-binding</keyword>